<comment type="caution">
    <text evidence="10">The sequence shown here is derived from an EMBL/GenBank/DDBJ whole genome shotgun (WGS) entry which is preliminary data.</text>
</comment>
<evidence type="ECO:0000256" key="3">
    <source>
        <dbReference type="ARBA" id="ARBA00022694"/>
    </source>
</evidence>
<gene>
    <name evidence="7" type="ORF">HINF_LOCUS10438</name>
    <name evidence="8" type="ORF">HINF_LOCUS36518</name>
    <name evidence="9" type="ORF">HINF_LOCUS38672</name>
    <name evidence="11" type="ORF">HINF_LOCUS41441</name>
    <name evidence="10" type="ORF">HINF_LOCUS45980</name>
    <name evidence="12" type="ORF">HINF_LOCUS56407</name>
    <name evidence="13" type="ORF">HINF_LOCUS58569</name>
    <name evidence="14" type="ORF">HINF_LOCUS65722</name>
</gene>
<evidence type="ECO:0000256" key="2">
    <source>
        <dbReference type="ARBA" id="ARBA00022499"/>
    </source>
</evidence>
<organism evidence="10">
    <name type="scientific">Hexamita inflata</name>
    <dbReference type="NCBI Taxonomy" id="28002"/>
    <lineage>
        <taxon>Eukaryota</taxon>
        <taxon>Metamonada</taxon>
        <taxon>Diplomonadida</taxon>
        <taxon>Hexamitidae</taxon>
        <taxon>Hexamitinae</taxon>
        <taxon>Hexamita</taxon>
    </lineage>
</organism>
<comment type="function">
    <text evidence="5">Acts as a sulfur carrier required for 2-thiolation of mcm(5)S(2)U at tRNA wobble positions of cytosolic tRNA(Lys), tRNA(Glu) and tRNA(Gln). Serves as sulfur donor in tRNA 2-thiolation reaction by being thiocarboxylated (-COSH) at its C-terminus by the MOCS3/UBA4 homolog. The sulfur is then transferred to tRNA to form 2-thiolation of mcm(5)S(2)U. Also acts as a ubiquitin-like protein (UBL) that is covalently conjugated via an isopeptide bond to lysine residues of target proteins. The thiocarboxylated form serves as substrate for conjugation and oxidative stress specifically induces the formation of UBL-protein conjugates.</text>
</comment>
<dbReference type="EMBL" id="CATOUU010000263">
    <property type="protein sequence ID" value="CAI9922793.1"/>
    <property type="molecule type" value="Genomic_DNA"/>
</dbReference>
<dbReference type="EMBL" id="CATOUU010000820">
    <property type="protein sequence ID" value="CAI9951027.1"/>
    <property type="molecule type" value="Genomic_DNA"/>
</dbReference>
<dbReference type="AlphaFoldDB" id="A0AA86QGJ9"/>
<comment type="pathway">
    <text evidence="5 6">tRNA modification; 5-methoxycarbonylmethyl-2-thiouridine-tRNA biosynthesis.</text>
</comment>
<keyword evidence="1 5" id="KW-0963">Cytoplasm</keyword>
<dbReference type="InterPro" id="IPR012675">
    <property type="entry name" value="Beta-grasp_dom_sf"/>
</dbReference>
<dbReference type="GO" id="GO:0032447">
    <property type="term" value="P:protein urmylation"/>
    <property type="evidence" value="ECO:0007669"/>
    <property type="project" value="UniProtKB-UniRule"/>
</dbReference>
<evidence type="ECO:0000313" key="7">
    <source>
        <dbReference type="EMBL" id="CAI9922793.1"/>
    </source>
</evidence>
<evidence type="ECO:0000256" key="5">
    <source>
        <dbReference type="HAMAP-Rule" id="MF_03048"/>
    </source>
</evidence>
<evidence type="ECO:0000313" key="12">
    <source>
        <dbReference type="EMBL" id="CAL6074072.1"/>
    </source>
</evidence>
<keyword evidence="15" id="KW-1185">Reference proteome</keyword>
<dbReference type="EMBL" id="CATOUU010000905">
    <property type="protein sequence ID" value="CAI9958335.1"/>
    <property type="molecule type" value="Genomic_DNA"/>
</dbReference>
<evidence type="ECO:0000313" key="8">
    <source>
        <dbReference type="EMBL" id="CAI9948873.1"/>
    </source>
</evidence>
<dbReference type="EMBL" id="CAXDID020000166">
    <property type="protein sequence ID" value="CAL6045853.1"/>
    <property type="molecule type" value="Genomic_DNA"/>
</dbReference>
<evidence type="ECO:0000313" key="13">
    <source>
        <dbReference type="EMBL" id="CAL6077743.1"/>
    </source>
</evidence>
<evidence type="ECO:0000256" key="1">
    <source>
        <dbReference type="ARBA" id="ARBA00022490"/>
    </source>
</evidence>
<protein>
    <recommendedName>
        <fullName evidence="5">Ubiquitin-related modifier 1 homolog</fullName>
    </recommendedName>
</protein>
<dbReference type="Gene3D" id="3.10.20.30">
    <property type="match status" value="1"/>
</dbReference>
<evidence type="ECO:0000313" key="14">
    <source>
        <dbReference type="EMBL" id="CAL6091302.1"/>
    </source>
</evidence>
<evidence type="ECO:0000313" key="15">
    <source>
        <dbReference type="Proteomes" id="UP001642409"/>
    </source>
</evidence>
<comment type="similarity">
    <text evidence="5 6">Belongs to the URM1 family.</text>
</comment>
<comment type="PTM">
    <text evidence="5">C-terminal thiocarboxylation occurs in 2 steps, it is first acyl-adenylated (-COAMP) via the hesA/moeB/thiF part of the MOCS3/UBA4 homolog, then thiocarboxylated (-COSH) via the rhodanese domain of the MOCS3/UBA4 homolog.</text>
</comment>
<sequence>MKIEFLGGLELLTNGNKSVFDLQLDGVHVNQLPQIVAQSFLVKDQELFVQNGMLQEGILYLVNDADIEILDDPILKQSDKITFISMVHGG</sequence>
<accession>A0AA86QGJ9</accession>
<keyword evidence="3 5" id="KW-0819">tRNA processing</keyword>
<dbReference type="GO" id="GO:0005829">
    <property type="term" value="C:cytosol"/>
    <property type="evidence" value="ECO:0007669"/>
    <property type="project" value="UniProtKB-UniRule"/>
</dbReference>
<dbReference type="EMBL" id="CAXDID020000434">
    <property type="protein sequence ID" value="CAL6091302.1"/>
    <property type="molecule type" value="Genomic_DNA"/>
</dbReference>
<reference evidence="11 15" key="2">
    <citation type="submission" date="2024-07" db="EMBL/GenBank/DDBJ databases">
        <authorList>
            <person name="Akdeniz Z."/>
        </authorList>
    </citation>
    <scope>NUCLEOTIDE SEQUENCE [LARGE SCALE GENOMIC DNA]</scope>
</reference>
<evidence type="ECO:0000256" key="6">
    <source>
        <dbReference type="RuleBase" id="RU361182"/>
    </source>
</evidence>
<dbReference type="EMBL" id="CAXDID020000330">
    <property type="protein sequence ID" value="CAL6077743.1"/>
    <property type="molecule type" value="Genomic_DNA"/>
</dbReference>
<dbReference type="GO" id="GO:0034227">
    <property type="term" value="P:tRNA thio-modification"/>
    <property type="evidence" value="ECO:0007669"/>
    <property type="project" value="UniProtKB-UniRule"/>
</dbReference>
<evidence type="ECO:0000313" key="9">
    <source>
        <dbReference type="EMBL" id="CAI9951027.1"/>
    </source>
</evidence>
<dbReference type="EMBL" id="CATOUU010000791">
    <property type="protein sequence ID" value="CAI9948873.1"/>
    <property type="molecule type" value="Genomic_DNA"/>
</dbReference>
<evidence type="ECO:0000313" key="10">
    <source>
        <dbReference type="EMBL" id="CAI9958335.1"/>
    </source>
</evidence>
<dbReference type="GO" id="GO:0002098">
    <property type="term" value="P:tRNA wobble uridine modification"/>
    <property type="evidence" value="ECO:0007669"/>
    <property type="project" value="UniProtKB-UniRule"/>
</dbReference>
<dbReference type="HAMAP" id="MF_03048">
    <property type="entry name" value="Urm1"/>
    <property type="match status" value="1"/>
</dbReference>
<dbReference type="EMBL" id="CAXDID020000304">
    <property type="protein sequence ID" value="CAL6074072.1"/>
    <property type="molecule type" value="Genomic_DNA"/>
</dbReference>
<name>A0AA86QGJ9_9EUKA</name>
<feature type="modified residue" description="1-thioglycine" evidence="5">
    <location>
        <position position="90"/>
    </location>
</feature>
<feature type="cross-link" description="Glycyl lysine isopeptide (Gly-Lys) (interchain with K-? in acceptor proteins)" evidence="5">
    <location>
        <position position="90"/>
    </location>
</feature>
<dbReference type="Proteomes" id="UP001642409">
    <property type="component" value="Unassembled WGS sequence"/>
</dbReference>
<evidence type="ECO:0000256" key="4">
    <source>
        <dbReference type="ARBA" id="ARBA00022786"/>
    </source>
</evidence>
<evidence type="ECO:0000313" key="11">
    <source>
        <dbReference type="EMBL" id="CAL6045853.1"/>
    </source>
</evidence>
<dbReference type="InterPro" id="IPR015221">
    <property type="entry name" value="Urm1"/>
</dbReference>
<comment type="subcellular location">
    <subcellularLocation>
        <location evidence="5 6">Cytoplasm</location>
    </subcellularLocation>
</comment>
<dbReference type="SUPFAM" id="SSF54285">
    <property type="entry name" value="MoaD/ThiS"/>
    <property type="match status" value="1"/>
</dbReference>
<dbReference type="PANTHER" id="PTHR14986">
    <property type="entry name" value="RURM1 PROTEIN"/>
    <property type="match status" value="1"/>
</dbReference>
<dbReference type="InterPro" id="IPR016155">
    <property type="entry name" value="Mopterin_synth/thiamin_S_b"/>
</dbReference>
<dbReference type="Pfam" id="PF09138">
    <property type="entry name" value="Urm1"/>
    <property type="match status" value="1"/>
</dbReference>
<keyword evidence="2 5" id="KW-1017">Isopeptide bond</keyword>
<reference evidence="10" key="1">
    <citation type="submission" date="2023-06" db="EMBL/GenBank/DDBJ databases">
        <authorList>
            <person name="Kurt Z."/>
        </authorList>
    </citation>
    <scope>NUCLEOTIDE SEQUENCE</scope>
</reference>
<proteinExistence type="inferred from homology"/>
<keyword evidence="4 5" id="KW-0833">Ubl conjugation pathway</keyword>